<evidence type="ECO:0000256" key="7">
    <source>
        <dbReference type="ARBA" id="ARBA00023136"/>
    </source>
</evidence>
<comment type="function">
    <text evidence="12">Cell surface proteoglycan.</text>
</comment>
<evidence type="ECO:0000256" key="5">
    <source>
        <dbReference type="ARBA" id="ARBA00022729"/>
    </source>
</evidence>
<dbReference type="GO" id="GO:0090263">
    <property type="term" value="P:positive regulation of canonical Wnt signaling pathway"/>
    <property type="evidence" value="ECO:0007669"/>
    <property type="project" value="TreeGrafter"/>
</dbReference>
<comment type="subcellular location">
    <subcellularLocation>
        <location evidence="1 12">Cell membrane</location>
        <topology evidence="1 12">Lipid-anchor</topology>
        <topology evidence="1 12">GPI-anchor</topology>
    </subcellularLocation>
</comment>
<dbReference type="GO" id="GO:0009986">
    <property type="term" value="C:cell surface"/>
    <property type="evidence" value="ECO:0007669"/>
    <property type="project" value="TreeGrafter"/>
</dbReference>
<evidence type="ECO:0000256" key="11">
    <source>
        <dbReference type="RuleBase" id="RU003518"/>
    </source>
</evidence>
<evidence type="ECO:0000256" key="9">
    <source>
        <dbReference type="ARBA" id="ARBA00023207"/>
    </source>
</evidence>
<evidence type="ECO:0000256" key="8">
    <source>
        <dbReference type="ARBA" id="ARBA00023180"/>
    </source>
</evidence>
<comment type="similarity">
    <text evidence="2 11">Belongs to the glypican family.</text>
</comment>
<evidence type="ECO:0000256" key="3">
    <source>
        <dbReference type="ARBA" id="ARBA00022475"/>
    </source>
</evidence>
<keyword evidence="8" id="KW-0325">Glycoprotein</keyword>
<keyword evidence="10 12" id="KW-0449">Lipoprotein</keyword>
<dbReference type="GO" id="GO:1905475">
    <property type="term" value="P:regulation of protein localization to membrane"/>
    <property type="evidence" value="ECO:0007669"/>
    <property type="project" value="TreeGrafter"/>
</dbReference>
<proteinExistence type="inferred from homology"/>
<evidence type="ECO:0000256" key="6">
    <source>
        <dbReference type="ARBA" id="ARBA00022974"/>
    </source>
</evidence>
<evidence type="ECO:0000313" key="13">
    <source>
        <dbReference type="EMBL" id="EMP31375.1"/>
    </source>
</evidence>
<organism evidence="13 14">
    <name type="scientific">Chelonia mydas</name>
    <name type="common">Green sea-turtle</name>
    <name type="synonym">Chelonia agassizi</name>
    <dbReference type="NCBI Taxonomy" id="8469"/>
    <lineage>
        <taxon>Eukaryota</taxon>
        <taxon>Metazoa</taxon>
        <taxon>Chordata</taxon>
        <taxon>Craniata</taxon>
        <taxon>Vertebrata</taxon>
        <taxon>Euteleostomi</taxon>
        <taxon>Archelosauria</taxon>
        <taxon>Testudinata</taxon>
        <taxon>Testudines</taxon>
        <taxon>Cryptodira</taxon>
        <taxon>Durocryptodira</taxon>
        <taxon>Americhelydia</taxon>
        <taxon>Chelonioidea</taxon>
        <taxon>Cheloniidae</taxon>
        <taxon>Chelonia</taxon>
    </lineage>
</organism>
<protein>
    <submittedName>
        <fullName evidence="13">Glypican-3</fullName>
    </submittedName>
</protein>
<keyword evidence="14" id="KW-1185">Reference proteome</keyword>
<dbReference type="Proteomes" id="UP000031443">
    <property type="component" value="Unassembled WGS sequence"/>
</dbReference>
<evidence type="ECO:0000256" key="10">
    <source>
        <dbReference type="ARBA" id="ARBA00023288"/>
    </source>
</evidence>
<reference evidence="14" key="1">
    <citation type="journal article" date="2013" name="Nat. Genet.">
        <title>The draft genomes of soft-shell turtle and green sea turtle yield insights into the development and evolution of the turtle-specific body plan.</title>
        <authorList>
            <person name="Wang Z."/>
            <person name="Pascual-Anaya J."/>
            <person name="Zadissa A."/>
            <person name="Li W."/>
            <person name="Niimura Y."/>
            <person name="Huang Z."/>
            <person name="Li C."/>
            <person name="White S."/>
            <person name="Xiong Z."/>
            <person name="Fang D."/>
            <person name="Wang B."/>
            <person name="Ming Y."/>
            <person name="Chen Y."/>
            <person name="Zheng Y."/>
            <person name="Kuraku S."/>
            <person name="Pignatelli M."/>
            <person name="Herrero J."/>
            <person name="Beal K."/>
            <person name="Nozawa M."/>
            <person name="Li Q."/>
            <person name="Wang J."/>
            <person name="Zhang H."/>
            <person name="Yu L."/>
            <person name="Shigenobu S."/>
            <person name="Wang J."/>
            <person name="Liu J."/>
            <person name="Flicek P."/>
            <person name="Searle S."/>
            <person name="Wang J."/>
            <person name="Kuratani S."/>
            <person name="Yin Y."/>
            <person name="Aken B."/>
            <person name="Zhang G."/>
            <person name="Irie N."/>
        </authorList>
    </citation>
    <scope>NUCLEOTIDE SEQUENCE [LARGE SCALE GENOMIC DNA]</scope>
</reference>
<dbReference type="GO" id="GO:0098552">
    <property type="term" value="C:side of membrane"/>
    <property type="evidence" value="ECO:0007669"/>
    <property type="project" value="UniProtKB-KW"/>
</dbReference>
<dbReference type="InterPro" id="IPR001863">
    <property type="entry name" value="Glypican"/>
</dbReference>
<keyword evidence="3" id="KW-1003">Cell membrane</keyword>
<keyword evidence="7 12" id="KW-0472">Membrane</keyword>
<name>M7B782_CHEMY</name>
<dbReference type="EMBL" id="KB545796">
    <property type="protein sequence ID" value="EMP31375.1"/>
    <property type="molecule type" value="Genomic_DNA"/>
</dbReference>
<evidence type="ECO:0000256" key="2">
    <source>
        <dbReference type="ARBA" id="ARBA00010260"/>
    </source>
</evidence>
<dbReference type="PANTHER" id="PTHR10822">
    <property type="entry name" value="GLYPICAN"/>
    <property type="match status" value="1"/>
</dbReference>
<evidence type="ECO:0000256" key="12">
    <source>
        <dbReference type="RuleBase" id="RU003519"/>
    </source>
</evidence>
<dbReference type="AlphaFoldDB" id="M7B782"/>
<dbReference type="STRING" id="8469.M7B782"/>
<dbReference type="PANTHER" id="PTHR10822:SF19">
    <property type="entry name" value="GLYPICAN-5"/>
    <property type="match status" value="1"/>
</dbReference>
<sequence>MGMSTSQRKTCGAKSQTLGQLTCVESDLQICQHRAPTCCTKKMEENYQTAVRRERTQNIQALNFELKYMIVGHITAFQALLTEVQMPTRLMLLLGEVTQPQQFTWMSAATGVGGACVRAEECDFSRLPPSTRGA</sequence>
<evidence type="ECO:0000256" key="1">
    <source>
        <dbReference type="ARBA" id="ARBA00004609"/>
    </source>
</evidence>
<keyword evidence="5" id="KW-0732">Signal</keyword>
<dbReference type="GO" id="GO:0016477">
    <property type="term" value="P:cell migration"/>
    <property type="evidence" value="ECO:0007669"/>
    <property type="project" value="TreeGrafter"/>
</dbReference>
<keyword evidence="6 12" id="KW-0654">Proteoglycan</keyword>
<keyword evidence="4 12" id="KW-0336">GPI-anchor</keyword>
<gene>
    <name evidence="13" type="ORF">UY3_11504</name>
</gene>
<accession>M7B782</accession>
<evidence type="ECO:0000256" key="4">
    <source>
        <dbReference type="ARBA" id="ARBA00022622"/>
    </source>
</evidence>
<evidence type="ECO:0000313" key="14">
    <source>
        <dbReference type="Proteomes" id="UP000031443"/>
    </source>
</evidence>
<dbReference type="GO" id="GO:0005576">
    <property type="term" value="C:extracellular region"/>
    <property type="evidence" value="ECO:0007669"/>
    <property type="project" value="TreeGrafter"/>
</dbReference>
<keyword evidence="9 12" id="KW-0357">Heparan sulfate</keyword>
<dbReference type="GO" id="GO:0005886">
    <property type="term" value="C:plasma membrane"/>
    <property type="evidence" value="ECO:0007669"/>
    <property type="project" value="UniProtKB-SubCell"/>
</dbReference>
<dbReference type="Pfam" id="PF01153">
    <property type="entry name" value="Glypican"/>
    <property type="match status" value="1"/>
</dbReference>